<dbReference type="AlphaFoldDB" id="A0AAD5K944"/>
<name>A0AAD5K944_9FUNG</name>
<comment type="caution">
    <text evidence="5">The sequence shown here is derived from an EMBL/GenBank/DDBJ whole genome shotgun (WGS) entry which is preliminary data.</text>
</comment>
<keyword evidence="1" id="KW-0479">Metal-binding</keyword>
<feature type="domain" description="Zn(2)-C6 fungal-type" evidence="4">
    <location>
        <begin position="52"/>
        <end position="81"/>
    </location>
</feature>
<keyword evidence="6" id="KW-1185">Reference proteome</keyword>
<dbReference type="GO" id="GO:0008270">
    <property type="term" value="F:zinc ion binding"/>
    <property type="evidence" value="ECO:0007669"/>
    <property type="project" value="InterPro"/>
</dbReference>
<keyword evidence="2" id="KW-0539">Nucleus</keyword>
<dbReference type="PANTHER" id="PTHR47659">
    <property type="entry name" value="ZN(II)2CYS6 TRANSCRIPTION FACTOR (EUROFUNG)-RELATED"/>
    <property type="match status" value="1"/>
</dbReference>
<feature type="region of interest" description="Disordered" evidence="3">
    <location>
        <begin position="87"/>
        <end position="135"/>
    </location>
</feature>
<feature type="compositionally biased region" description="Low complexity" evidence="3">
    <location>
        <begin position="21"/>
        <end position="39"/>
    </location>
</feature>
<dbReference type="PROSITE" id="PS50048">
    <property type="entry name" value="ZN2_CY6_FUNGAL_2"/>
    <property type="match status" value="1"/>
</dbReference>
<evidence type="ECO:0000259" key="4">
    <source>
        <dbReference type="PROSITE" id="PS50048"/>
    </source>
</evidence>
<feature type="region of interest" description="Disordered" evidence="3">
    <location>
        <begin position="406"/>
        <end position="432"/>
    </location>
</feature>
<feature type="compositionally biased region" description="Basic residues" evidence="3">
    <location>
        <begin position="116"/>
        <end position="127"/>
    </location>
</feature>
<dbReference type="Pfam" id="PF00172">
    <property type="entry name" value="Zn_clus"/>
    <property type="match status" value="1"/>
</dbReference>
<evidence type="ECO:0000256" key="1">
    <source>
        <dbReference type="ARBA" id="ARBA00022723"/>
    </source>
</evidence>
<evidence type="ECO:0000313" key="5">
    <source>
        <dbReference type="EMBL" id="KAI9262201.1"/>
    </source>
</evidence>
<dbReference type="EMBL" id="JAIXMP010000014">
    <property type="protein sequence ID" value="KAI9262201.1"/>
    <property type="molecule type" value="Genomic_DNA"/>
</dbReference>
<dbReference type="SUPFAM" id="SSF57701">
    <property type="entry name" value="Zn2/Cys6 DNA-binding domain"/>
    <property type="match status" value="1"/>
</dbReference>
<dbReference type="CDD" id="cd00067">
    <property type="entry name" value="GAL4"/>
    <property type="match status" value="1"/>
</dbReference>
<dbReference type="InterPro" id="IPR050335">
    <property type="entry name" value="ERT1_acuK_gluconeogen_tf"/>
</dbReference>
<organism evidence="5 6">
    <name type="scientific">Phascolomyces articulosus</name>
    <dbReference type="NCBI Taxonomy" id="60185"/>
    <lineage>
        <taxon>Eukaryota</taxon>
        <taxon>Fungi</taxon>
        <taxon>Fungi incertae sedis</taxon>
        <taxon>Mucoromycota</taxon>
        <taxon>Mucoromycotina</taxon>
        <taxon>Mucoromycetes</taxon>
        <taxon>Mucorales</taxon>
        <taxon>Lichtheimiaceae</taxon>
        <taxon>Phascolomyces</taxon>
    </lineage>
</organism>
<feature type="compositionally biased region" description="Basic residues" evidence="3">
    <location>
        <begin position="87"/>
        <end position="96"/>
    </location>
</feature>
<evidence type="ECO:0000256" key="3">
    <source>
        <dbReference type="SAM" id="MobiDB-lite"/>
    </source>
</evidence>
<proteinExistence type="predicted"/>
<feature type="compositionally biased region" description="Basic and acidic residues" evidence="3">
    <location>
        <begin position="106"/>
        <end position="115"/>
    </location>
</feature>
<gene>
    <name evidence="5" type="ORF">BDA99DRAFT_510509</name>
</gene>
<feature type="compositionally biased region" description="Low complexity" evidence="3">
    <location>
        <begin position="406"/>
        <end position="424"/>
    </location>
</feature>
<evidence type="ECO:0000313" key="6">
    <source>
        <dbReference type="Proteomes" id="UP001209540"/>
    </source>
</evidence>
<protein>
    <recommendedName>
        <fullName evidence="4">Zn(2)-C6 fungal-type domain-containing protein</fullName>
    </recommendedName>
</protein>
<dbReference type="InterPro" id="IPR036864">
    <property type="entry name" value="Zn2-C6_fun-type_DNA-bd_sf"/>
</dbReference>
<dbReference type="InterPro" id="IPR001138">
    <property type="entry name" value="Zn2Cys6_DnaBD"/>
</dbReference>
<sequence>MMDTTTTTTATTTSLSSPIQSYSLPSPTSPSSTSSNTSVSKKRSSKSHVPTACVNCKKAHLACDLSRPCKRCVTVGKTDSCYDIQHKKRGRPKLRDKRTSASSSAWKHDKNEKQRSTHPHTNHHHNHVTSNNNCSGNTALATTMAMTVAPAIAPGIANSSFTMTQPPGYQQPEEQTHSMMTIFLSMDMRCARVSDEAFEYLGLYPQQLAHRSLYDFLTSTNGLENIHRCLLDTTTNRPVSKITTTSEQFVTVSPTQLLSIANGSQTFKETLHFKQPNGSSYFDPLEARFYLGGGLGADLFVPSSLDRLYVVCLLTVKQRSATIAAATTSNTDDALALLNEATADIRPITPKQREQLLPQDELSAVTLGDPQQAFHQPWTTATSTHSPSISSSMDHTVDAFKLCDTNVSSSSSNSTTTTTSSSTTALTERWNSDDETQHQLVWMQPHDFVYAPQQQQQTKLNLMDYTKTSTPTTPFSNTTTTATIPASWNVDQSDMTSIFTSTEYENMMRDIK</sequence>
<dbReference type="Proteomes" id="UP001209540">
    <property type="component" value="Unassembled WGS sequence"/>
</dbReference>
<dbReference type="PANTHER" id="PTHR47659:SF4">
    <property type="entry name" value="ZN(II)2CYS6 TRANSCRIPTION FACTOR (EUROFUNG)"/>
    <property type="match status" value="1"/>
</dbReference>
<reference evidence="5" key="2">
    <citation type="submission" date="2023-02" db="EMBL/GenBank/DDBJ databases">
        <authorList>
            <consortium name="DOE Joint Genome Institute"/>
            <person name="Mondo S.J."/>
            <person name="Chang Y."/>
            <person name="Wang Y."/>
            <person name="Ahrendt S."/>
            <person name="Andreopoulos W."/>
            <person name="Barry K."/>
            <person name="Beard J."/>
            <person name="Benny G.L."/>
            <person name="Blankenship S."/>
            <person name="Bonito G."/>
            <person name="Cuomo C."/>
            <person name="Desiro A."/>
            <person name="Gervers K.A."/>
            <person name="Hundley H."/>
            <person name="Kuo A."/>
            <person name="LaButti K."/>
            <person name="Lang B.F."/>
            <person name="Lipzen A."/>
            <person name="O'Donnell K."/>
            <person name="Pangilinan J."/>
            <person name="Reynolds N."/>
            <person name="Sandor L."/>
            <person name="Smith M.W."/>
            <person name="Tsang A."/>
            <person name="Grigoriev I.V."/>
            <person name="Stajich J.E."/>
            <person name="Spatafora J.W."/>
        </authorList>
    </citation>
    <scope>NUCLEOTIDE SEQUENCE</scope>
    <source>
        <strain evidence="5">RSA 2281</strain>
    </source>
</reference>
<feature type="region of interest" description="Disordered" evidence="3">
    <location>
        <begin position="1"/>
        <end position="50"/>
    </location>
</feature>
<dbReference type="GO" id="GO:0000981">
    <property type="term" value="F:DNA-binding transcription factor activity, RNA polymerase II-specific"/>
    <property type="evidence" value="ECO:0007669"/>
    <property type="project" value="InterPro"/>
</dbReference>
<dbReference type="PROSITE" id="PS00463">
    <property type="entry name" value="ZN2_CY6_FUNGAL_1"/>
    <property type="match status" value="1"/>
</dbReference>
<dbReference type="SMART" id="SM00066">
    <property type="entry name" value="GAL4"/>
    <property type="match status" value="1"/>
</dbReference>
<reference evidence="5" key="1">
    <citation type="journal article" date="2022" name="IScience">
        <title>Evolution of zygomycete secretomes and the origins of terrestrial fungal ecologies.</title>
        <authorList>
            <person name="Chang Y."/>
            <person name="Wang Y."/>
            <person name="Mondo S."/>
            <person name="Ahrendt S."/>
            <person name="Andreopoulos W."/>
            <person name="Barry K."/>
            <person name="Beard J."/>
            <person name="Benny G.L."/>
            <person name="Blankenship S."/>
            <person name="Bonito G."/>
            <person name="Cuomo C."/>
            <person name="Desiro A."/>
            <person name="Gervers K.A."/>
            <person name="Hundley H."/>
            <person name="Kuo A."/>
            <person name="LaButti K."/>
            <person name="Lang B.F."/>
            <person name="Lipzen A."/>
            <person name="O'Donnell K."/>
            <person name="Pangilinan J."/>
            <person name="Reynolds N."/>
            <person name="Sandor L."/>
            <person name="Smith M.E."/>
            <person name="Tsang A."/>
            <person name="Grigoriev I.V."/>
            <person name="Stajich J.E."/>
            <person name="Spatafora J.W."/>
        </authorList>
    </citation>
    <scope>NUCLEOTIDE SEQUENCE</scope>
    <source>
        <strain evidence="5">RSA 2281</strain>
    </source>
</reference>
<feature type="compositionally biased region" description="Low complexity" evidence="3">
    <location>
        <begin position="1"/>
        <end position="13"/>
    </location>
</feature>
<accession>A0AAD5K944</accession>
<evidence type="ECO:0000256" key="2">
    <source>
        <dbReference type="ARBA" id="ARBA00023242"/>
    </source>
</evidence>
<dbReference type="Gene3D" id="4.10.240.10">
    <property type="entry name" value="Zn(2)-C6 fungal-type DNA-binding domain"/>
    <property type="match status" value="1"/>
</dbReference>